<accession>A0A4V6Y9G2</accession>
<dbReference type="EMBL" id="PJEX01000159">
    <property type="protein sequence ID" value="TKW54006.1"/>
    <property type="molecule type" value="Genomic_DNA"/>
</dbReference>
<evidence type="ECO:0000256" key="2">
    <source>
        <dbReference type="ARBA" id="ARBA00022448"/>
    </source>
</evidence>
<evidence type="ECO:0000313" key="8">
    <source>
        <dbReference type="EMBL" id="TKW54006.1"/>
    </source>
</evidence>
<evidence type="ECO:0000256" key="1">
    <source>
        <dbReference type="ARBA" id="ARBA00004141"/>
    </source>
</evidence>
<feature type="transmembrane region" description="Helical" evidence="6">
    <location>
        <begin position="202"/>
        <end position="222"/>
    </location>
</feature>
<dbReference type="PANTHER" id="PTHR43791:SF38">
    <property type="entry name" value="MAJOR FACILITATOR SUPERFAMILY (MFS) PROFILE DOMAIN-CONTAINING PROTEIN"/>
    <property type="match status" value="1"/>
</dbReference>
<comment type="caution">
    <text evidence="8">The sequence shown here is derived from an EMBL/GenBank/DDBJ whole genome shotgun (WGS) entry which is preliminary data.</text>
</comment>
<feature type="transmembrane region" description="Helical" evidence="6">
    <location>
        <begin position="168"/>
        <end position="187"/>
    </location>
</feature>
<dbReference type="PANTHER" id="PTHR43791">
    <property type="entry name" value="PERMEASE-RELATED"/>
    <property type="match status" value="1"/>
</dbReference>
<feature type="transmembrane region" description="Helical" evidence="6">
    <location>
        <begin position="306"/>
        <end position="326"/>
    </location>
</feature>
<feature type="transmembrane region" description="Helical" evidence="6">
    <location>
        <begin position="77"/>
        <end position="99"/>
    </location>
</feature>
<evidence type="ECO:0000313" key="9">
    <source>
        <dbReference type="Proteomes" id="UP000310108"/>
    </source>
</evidence>
<feature type="transmembrane region" description="Helical" evidence="6">
    <location>
        <begin position="106"/>
        <end position="126"/>
    </location>
</feature>
<dbReference type="Proteomes" id="UP000310108">
    <property type="component" value="Unassembled WGS sequence"/>
</dbReference>
<feature type="transmembrane region" description="Helical" evidence="6">
    <location>
        <begin position="338"/>
        <end position="358"/>
    </location>
</feature>
<dbReference type="Gene3D" id="1.20.1250.20">
    <property type="entry name" value="MFS general substrate transporter like domains"/>
    <property type="match status" value="2"/>
</dbReference>
<comment type="subcellular location">
    <subcellularLocation>
        <location evidence="1">Membrane</location>
        <topology evidence="1">Multi-pass membrane protein</topology>
    </subcellularLocation>
</comment>
<gene>
    <name evidence="8" type="ORF">CTA1_4596</name>
</gene>
<evidence type="ECO:0000256" key="6">
    <source>
        <dbReference type="SAM" id="Phobius"/>
    </source>
</evidence>
<organism evidence="8 9">
    <name type="scientific">Colletotrichum tanaceti</name>
    <dbReference type="NCBI Taxonomy" id="1306861"/>
    <lineage>
        <taxon>Eukaryota</taxon>
        <taxon>Fungi</taxon>
        <taxon>Dikarya</taxon>
        <taxon>Ascomycota</taxon>
        <taxon>Pezizomycotina</taxon>
        <taxon>Sordariomycetes</taxon>
        <taxon>Hypocreomycetidae</taxon>
        <taxon>Glomerellales</taxon>
        <taxon>Glomerellaceae</taxon>
        <taxon>Colletotrichum</taxon>
        <taxon>Colletotrichum destructivum species complex</taxon>
    </lineage>
</organism>
<keyword evidence="9" id="KW-1185">Reference proteome</keyword>
<evidence type="ECO:0000259" key="7">
    <source>
        <dbReference type="PROSITE" id="PS50850"/>
    </source>
</evidence>
<dbReference type="InterPro" id="IPR011701">
    <property type="entry name" value="MFS"/>
</dbReference>
<keyword evidence="3 6" id="KW-0812">Transmembrane</keyword>
<dbReference type="AlphaFoldDB" id="A0A4V6Y9G2"/>
<dbReference type="InterPro" id="IPR020846">
    <property type="entry name" value="MFS_dom"/>
</dbReference>
<evidence type="ECO:0000256" key="3">
    <source>
        <dbReference type="ARBA" id="ARBA00022692"/>
    </source>
</evidence>
<protein>
    <submittedName>
        <fullName evidence="8">Putative transporter</fullName>
    </submittedName>
</protein>
<proteinExistence type="predicted"/>
<dbReference type="SUPFAM" id="SSF103473">
    <property type="entry name" value="MFS general substrate transporter"/>
    <property type="match status" value="1"/>
</dbReference>
<feature type="transmembrane region" description="Helical" evidence="6">
    <location>
        <begin position="430"/>
        <end position="451"/>
    </location>
</feature>
<keyword evidence="5 6" id="KW-0472">Membrane</keyword>
<dbReference type="PROSITE" id="PS50850">
    <property type="entry name" value="MFS"/>
    <property type="match status" value="1"/>
</dbReference>
<dbReference type="InterPro" id="IPR036259">
    <property type="entry name" value="MFS_trans_sf"/>
</dbReference>
<keyword evidence="4 6" id="KW-1133">Transmembrane helix</keyword>
<dbReference type="GO" id="GO:0022857">
    <property type="term" value="F:transmembrane transporter activity"/>
    <property type="evidence" value="ECO:0007669"/>
    <property type="project" value="InterPro"/>
</dbReference>
<dbReference type="STRING" id="1306861.A0A4V6Y9G2"/>
<name>A0A4V6Y9G2_9PEZI</name>
<reference evidence="8 9" key="1">
    <citation type="journal article" date="2019" name="PLoS ONE">
        <title>Comparative genome analysis indicates high evolutionary potential of pathogenicity genes in Colletotrichum tanaceti.</title>
        <authorList>
            <person name="Lelwala R.V."/>
            <person name="Korhonen P.K."/>
            <person name="Young N.D."/>
            <person name="Scott J.B."/>
            <person name="Ades P.A."/>
            <person name="Gasser R.B."/>
            <person name="Taylor P.W.J."/>
        </authorList>
    </citation>
    <scope>NUCLEOTIDE SEQUENCE [LARGE SCALE GENOMIC DNA]</scope>
    <source>
        <strain evidence="8">BRIP57314</strain>
    </source>
</reference>
<dbReference type="FunFam" id="1.20.1250.20:FF:000013">
    <property type="entry name" value="MFS general substrate transporter"/>
    <property type="match status" value="1"/>
</dbReference>
<feature type="transmembrane region" description="Helical" evidence="6">
    <location>
        <begin position="397"/>
        <end position="418"/>
    </location>
</feature>
<dbReference type="GO" id="GO:0016020">
    <property type="term" value="C:membrane"/>
    <property type="evidence" value="ECO:0007669"/>
    <property type="project" value="UniProtKB-SubCell"/>
</dbReference>
<keyword evidence="2" id="KW-0813">Transport</keyword>
<sequence length="490" mass="54657">MADIKAEKRQPESTDLAEVYAEKVVLSEHDLELERALQNYVPDSAEEKALVRKIDLYMGNAKVAGMEADLQLDDSQYAMLLSIFFIGYLVCEVPSNMLLTRSRPSYYLPGIMIVWGTVCAVMSVVRNYEGMLALRFFLGCIEAGFFPGVLYVMTCWYKKAEIGKRFSIFYTASVCSGAVSGLLAGAITGNMEGVRGIRGWRWLYLIEGVCTVGFAVMFKFILLDFPETTKRLSLEERQLAVVRMMHDRQTTAARHGQRLTHWQSLKAALADPRTYVFVVLFTMDLGSCTISYFIPTIVKQMGYTSVTAQYMTIPIWMVGAVFLVVVSYTSDRTRDRRWHIAGCMCLSFVCTVVCVSVSDPRVVYAMLCFYIAGLYTALPLMLNWASEVISLPAEKRAVVVALVNSVGNLSAVYGSRLWPSSDGPRFVKGFATTGAFTGFGTLLAALIPLLFSRLPAEGNTRAERDILARERELVELEDARHARRPPPGEV</sequence>
<feature type="transmembrane region" description="Helical" evidence="6">
    <location>
        <begin position="274"/>
        <end position="294"/>
    </location>
</feature>
<dbReference type="FunFam" id="1.20.1250.20:FF:000057">
    <property type="entry name" value="MFS general substrate transporter"/>
    <property type="match status" value="1"/>
</dbReference>
<evidence type="ECO:0000256" key="4">
    <source>
        <dbReference type="ARBA" id="ARBA00022989"/>
    </source>
</evidence>
<evidence type="ECO:0000256" key="5">
    <source>
        <dbReference type="ARBA" id="ARBA00023136"/>
    </source>
</evidence>
<dbReference type="Pfam" id="PF07690">
    <property type="entry name" value="MFS_1"/>
    <property type="match status" value="1"/>
</dbReference>
<feature type="transmembrane region" description="Helical" evidence="6">
    <location>
        <begin position="364"/>
        <end position="385"/>
    </location>
</feature>
<feature type="transmembrane region" description="Helical" evidence="6">
    <location>
        <begin position="132"/>
        <end position="156"/>
    </location>
</feature>
<feature type="domain" description="Major facilitator superfamily (MFS) profile" evidence="7">
    <location>
        <begin position="41"/>
        <end position="458"/>
    </location>
</feature>
<dbReference type="OrthoDB" id="2985014at2759"/>